<dbReference type="Proteomes" id="UP000569329">
    <property type="component" value="Unassembled WGS sequence"/>
</dbReference>
<evidence type="ECO:0000313" key="2">
    <source>
        <dbReference type="Proteomes" id="UP000569329"/>
    </source>
</evidence>
<proteinExistence type="predicted"/>
<comment type="caution">
    <text evidence="1">The sequence shown here is derived from an EMBL/GenBank/DDBJ whole genome shotgun (WGS) entry which is preliminary data.</text>
</comment>
<dbReference type="RefSeq" id="WP_182547010.1">
    <property type="nucleotide sequence ID" value="NZ_JACGWZ010000011.1"/>
</dbReference>
<dbReference type="EMBL" id="JACGWZ010000011">
    <property type="protein sequence ID" value="MBA8827857.1"/>
    <property type="molecule type" value="Genomic_DNA"/>
</dbReference>
<reference evidence="1 2" key="1">
    <citation type="submission" date="2020-07" db="EMBL/GenBank/DDBJ databases">
        <title>Sequencing the genomes of 1000 actinobacteria strains.</title>
        <authorList>
            <person name="Klenk H.-P."/>
        </authorList>
    </citation>
    <scope>NUCLEOTIDE SEQUENCE [LARGE SCALE GENOMIC DNA]</scope>
    <source>
        <strain evidence="1 2">DSM 45975</strain>
    </source>
</reference>
<sequence length="84" mass="9079">MWTVVIFLASGNTMRIDCEAQKASEIVERVQHGKNAVRVCESGKRHVAVPVGSAVAAYALSPQECDQDNDMRSVVHTNPAGEVI</sequence>
<dbReference type="AlphaFoldDB" id="A0A839E834"/>
<protein>
    <submittedName>
        <fullName evidence="1">Uncharacterized protein</fullName>
    </submittedName>
</protein>
<keyword evidence="2" id="KW-1185">Reference proteome</keyword>
<gene>
    <name evidence="1" type="ORF">FHX42_005264</name>
</gene>
<accession>A0A839E834</accession>
<organism evidence="1 2">
    <name type="scientific">Halosaccharopolyspora lacisalsi</name>
    <dbReference type="NCBI Taxonomy" id="1000566"/>
    <lineage>
        <taxon>Bacteria</taxon>
        <taxon>Bacillati</taxon>
        <taxon>Actinomycetota</taxon>
        <taxon>Actinomycetes</taxon>
        <taxon>Pseudonocardiales</taxon>
        <taxon>Pseudonocardiaceae</taxon>
        <taxon>Halosaccharopolyspora</taxon>
    </lineage>
</organism>
<evidence type="ECO:0000313" key="1">
    <source>
        <dbReference type="EMBL" id="MBA8827857.1"/>
    </source>
</evidence>
<name>A0A839E834_9PSEU</name>